<dbReference type="InterPro" id="IPR001030">
    <property type="entry name" value="Acoase/IPM_deHydtase_lsu_aba"/>
</dbReference>
<dbReference type="RefSeq" id="WP_110540291.1">
    <property type="nucleotide sequence ID" value="NZ_CP029812.1"/>
</dbReference>
<evidence type="ECO:0000256" key="2">
    <source>
        <dbReference type="ARBA" id="ARBA00004717"/>
    </source>
</evidence>
<evidence type="ECO:0000256" key="12">
    <source>
        <dbReference type="ARBA" id="ARBA00023501"/>
    </source>
</evidence>
<dbReference type="Gene3D" id="3.40.1060.10">
    <property type="entry name" value="Aconitase, Domain 2"/>
    <property type="match status" value="1"/>
</dbReference>
<evidence type="ECO:0000256" key="9">
    <source>
        <dbReference type="ARBA" id="ARBA00023004"/>
    </source>
</evidence>
<evidence type="ECO:0000256" key="14">
    <source>
        <dbReference type="ARBA" id="ARBA00031081"/>
    </source>
</evidence>
<dbReference type="InterPro" id="IPR000573">
    <property type="entry name" value="AconitaseA/IPMdHydase_ssu_swvl"/>
</dbReference>
<evidence type="ECO:0000259" key="17">
    <source>
        <dbReference type="Pfam" id="PF00694"/>
    </source>
</evidence>
<keyword evidence="10" id="KW-0411">Iron-sulfur</keyword>
<accession>A0ABN5M579</accession>
<dbReference type="InterPro" id="IPR015932">
    <property type="entry name" value="Aconitase_dom2"/>
</dbReference>
<evidence type="ECO:0000256" key="3">
    <source>
        <dbReference type="ARBA" id="ARBA00007185"/>
    </source>
</evidence>
<keyword evidence="7" id="KW-0479">Metal-binding</keyword>
<dbReference type="Pfam" id="PF00694">
    <property type="entry name" value="Aconitase_C"/>
    <property type="match status" value="1"/>
</dbReference>
<organism evidence="18 19">
    <name type="scientific">Blattabacterium punctulatus</name>
    <dbReference type="NCBI Taxonomy" id="164514"/>
    <lineage>
        <taxon>Bacteria</taxon>
        <taxon>Pseudomonadati</taxon>
        <taxon>Bacteroidota</taxon>
        <taxon>Flavobacteriia</taxon>
        <taxon>Flavobacteriales</taxon>
        <taxon>Blattabacteriaceae</taxon>
        <taxon>Blattabacterium</taxon>
    </lineage>
</organism>
<dbReference type="PANTHER" id="PTHR43160:SF3">
    <property type="entry name" value="ACONITATE HYDRATASE, MITOCHONDRIAL"/>
    <property type="match status" value="1"/>
</dbReference>
<dbReference type="InterPro" id="IPR050926">
    <property type="entry name" value="Aconitase/IPM_isomerase"/>
</dbReference>
<dbReference type="InterPro" id="IPR006248">
    <property type="entry name" value="Aconitase_mito-like"/>
</dbReference>
<dbReference type="SUPFAM" id="SSF52016">
    <property type="entry name" value="LeuD/IlvD-like"/>
    <property type="match status" value="1"/>
</dbReference>
<evidence type="ECO:0000313" key="19">
    <source>
        <dbReference type="Proteomes" id="UP000247917"/>
    </source>
</evidence>
<evidence type="ECO:0000313" key="18">
    <source>
        <dbReference type="EMBL" id="AWU39613.1"/>
    </source>
</evidence>
<evidence type="ECO:0000256" key="5">
    <source>
        <dbReference type="ARBA" id="ARBA00019378"/>
    </source>
</evidence>
<comment type="catalytic activity">
    <reaction evidence="12">
        <text>citrate = D-threo-isocitrate</text>
        <dbReference type="Rhea" id="RHEA:10336"/>
        <dbReference type="ChEBI" id="CHEBI:15562"/>
        <dbReference type="ChEBI" id="CHEBI:16947"/>
        <dbReference type="EC" id="4.2.1.3"/>
    </reaction>
</comment>
<dbReference type="InterPro" id="IPR015928">
    <property type="entry name" value="Aconitase/3IPM_dehydase_swvl"/>
</dbReference>
<keyword evidence="8" id="KW-0809">Transit peptide</keyword>
<gene>
    <name evidence="18" type="ORF">DM808_00085</name>
</gene>
<dbReference type="SUPFAM" id="SSF53732">
    <property type="entry name" value="Aconitase iron-sulfur domain"/>
    <property type="match status" value="1"/>
</dbReference>
<dbReference type="InterPro" id="IPR015931">
    <property type="entry name" value="Acnase/IPM_dHydase_lsu_aba_1/3"/>
</dbReference>
<dbReference type="NCBIfam" id="TIGR01340">
    <property type="entry name" value="aconitase_mito"/>
    <property type="match status" value="1"/>
</dbReference>
<dbReference type="InterPro" id="IPR036008">
    <property type="entry name" value="Aconitase_4Fe-4S_dom"/>
</dbReference>
<dbReference type="Gene3D" id="3.30.499.10">
    <property type="entry name" value="Aconitase, domain 3"/>
    <property type="match status" value="2"/>
</dbReference>
<dbReference type="PANTHER" id="PTHR43160">
    <property type="entry name" value="ACONITATE HYDRATASE B"/>
    <property type="match status" value="1"/>
</dbReference>
<dbReference type="PROSITE" id="PS01244">
    <property type="entry name" value="ACONITASE_2"/>
    <property type="match status" value="1"/>
</dbReference>
<evidence type="ECO:0000256" key="7">
    <source>
        <dbReference type="ARBA" id="ARBA00022723"/>
    </source>
</evidence>
<keyword evidence="9" id="KW-0408">Iron</keyword>
<dbReference type="PRINTS" id="PR00415">
    <property type="entry name" value="ACONITASE"/>
</dbReference>
<evidence type="ECO:0000259" key="16">
    <source>
        <dbReference type="Pfam" id="PF00330"/>
    </source>
</evidence>
<evidence type="ECO:0000256" key="10">
    <source>
        <dbReference type="ARBA" id="ARBA00023014"/>
    </source>
</evidence>
<comment type="pathway">
    <text evidence="2">Carbohydrate metabolism; tricarboxylic acid cycle; isocitrate from oxaloacetate: step 2/2.</text>
</comment>
<comment type="cofactor">
    <cofactor evidence="1">
        <name>[4Fe-4S] cluster</name>
        <dbReference type="ChEBI" id="CHEBI:49883"/>
    </cofactor>
</comment>
<evidence type="ECO:0000256" key="4">
    <source>
        <dbReference type="ARBA" id="ARBA00012926"/>
    </source>
</evidence>
<evidence type="ECO:0000256" key="8">
    <source>
        <dbReference type="ARBA" id="ARBA00022946"/>
    </source>
</evidence>
<evidence type="ECO:0000256" key="1">
    <source>
        <dbReference type="ARBA" id="ARBA00001966"/>
    </source>
</evidence>
<feature type="domain" description="Aconitase A/isopropylmalate dehydratase small subunit swivel" evidence="17">
    <location>
        <begin position="559"/>
        <end position="685"/>
    </location>
</feature>
<evidence type="ECO:0000256" key="13">
    <source>
        <dbReference type="ARBA" id="ARBA00029682"/>
    </source>
</evidence>
<dbReference type="PROSITE" id="PS00450">
    <property type="entry name" value="ACONITASE_1"/>
    <property type="match status" value="1"/>
</dbReference>
<dbReference type="EMBL" id="CP029812">
    <property type="protein sequence ID" value="AWU39613.1"/>
    <property type="molecule type" value="Genomic_DNA"/>
</dbReference>
<keyword evidence="11" id="KW-0456">Lyase</keyword>
<dbReference type="NCBIfam" id="NF005558">
    <property type="entry name" value="PRK07229.1"/>
    <property type="match status" value="1"/>
</dbReference>
<keyword evidence="19" id="KW-1185">Reference proteome</keyword>
<comment type="similarity">
    <text evidence="3">Belongs to the aconitase/IPM isomerase family.</text>
</comment>
<evidence type="ECO:0000256" key="15">
    <source>
        <dbReference type="ARBA" id="ARBA00031977"/>
    </source>
</evidence>
<proteinExistence type="inferred from homology"/>
<dbReference type="Pfam" id="PF00330">
    <property type="entry name" value="Aconitase"/>
    <property type="match status" value="1"/>
</dbReference>
<dbReference type="Gene3D" id="3.20.19.10">
    <property type="entry name" value="Aconitase, domain 4"/>
    <property type="match status" value="1"/>
</dbReference>
<keyword evidence="6" id="KW-0816">Tricarboxylic acid cycle</keyword>
<dbReference type="InterPro" id="IPR018136">
    <property type="entry name" value="Aconitase_4Fe-4S_BS"/>
</dbReference>
<dbReference type="Proteomes" id="UP000247917">
    <property type="component" value="Chromosome"/>
</dbReference>
<sequence length="753" mass="85690">MILDIKMIRSFYSNLKFRISKIRNKIGRPMNYSEKILYSHISNKINLDNQYFKESYLNFFPDRLAMQDATAQMTILQFMKTGKNKIKIPTTIHCDHLIKSVNGAEEDLKESIIENQEIYDFLKSASNKYGIGFWRPGSGIIHQIVLENYAFPGGMMIGTDSHTPNAGGLGMLAIGIGGADAVEVMSGYFLELKMPKIIGVHLKGNLNGWASPKDVILKLSGILGVSGAKGFIIEYFGDGVESISCTGKATICNMGAEVGATSSLFPYDTKMSFFLDKSGRKEISEMADKLSKFLKSDREVYNNPCQYYDKIIEIDLNILEPHINGPFTPDRAIPISKMKEEVIKNNWPIKIEVGLIGSCTNSSYEDLSKSISIIKQAKKKRLKISSEFLITPGSEKVYRLIKKQGFISIFHKIGAKIFSNACGPCIGQWSRKENNKKRKNTIIHSFNRNFSSRNDGNPKTHAFIASPEIVTALIFSGYLTFDPRIDKLKNEIGEYIKFEEPKSIDMPICKNFNLKTLGYENPEKNGKNISIYINPKSKRIQELSEFPSWNRKNLLNIRLLIKVKGKCTTDHISMAGPWLKYRGHLEMISENLLIGAVNAFNNKINEIKNIFTGNYGTVPDTAKFYKLKKITTLIVGDENYGEGSSREHAAMEPRFLGVRIVLVKSFSRIHETNLKKQGILALTFLHSSDYYKIKEEDIFHFYIKDFRPKKNIDVELIHNNGKIERIKVQHSYNKKQIQWFIFGSFLNFIREKK</sequence>
<dbReference type="EC" id="4.2.1.3" evidence="4"/>
<name>A0ABN5M579_9FLAO</name>
<protein>
    <recommendedName>
        <fullName evidence="5">Aconitate hydratase A</fullName>
        <ecNumber evidence="4">4.2.1.3</ecNumber>
    </recommendedName>
    <alternativeName>
        <fullName evidence="13">Citrate hydro-lyase</fullName>
    </alternativeName>
    <alternativeName>
        <fullName evidence="15">Iron-responsive protein-like</fullName>
    </alternativeName>
    <alternativeName>
        <fullName evidence="14">RNA-binding protein</fullName>
    </alternativeName>
</protein>
<evidence type="ECO:0000256" key="11">
    <source>
        <dbReference type="ARBA" id="ARBA00023239"/>
    </source>
</evidence>
<feature type="domain" description="Aconitase/3-isopropylmalate dehydratase large subunit alpha/beta/alpha" evidence="16">
    <location>
        <begin position="34"/>
        <end position="477"/>
    </location>
</feature>
<reference evidence="18 19" key="1">
    <citation type="journal article" date="2018" name="Genome Biol. Evol.">
        <title>Parallel and Gradual Genome Erosion in the Blattabacterium Endosymbionts of Mastotermes darwiniensis and Cryptocercus Wood Roaches.</title>
        <authorList>
            <person name="Kinjo Y."/>
            <person name="Bourguignon T."/>
            <person name="Tong K.J."/>
            <person name="Kuwahara H."/>
            <person name="Lim S.J."/>
            <person name="Yoon K.B."/>
            <person name="Shigenobu S."/>
            <person name="Park Y.C."/>
            <person name="Nalepa C.A."/>
            <person name="Hongoh Y."/>
            <person name="Ohkuma M."/>
            <person name="Lo N."/>
            <person name="Tokuda G."/>
        </authorList>
    </citation>
    <scope>NUCLEOTIDE SEQUENCE [LARGE SCALE GENOMIC DNA]</scope>
    <source>
        <strain evidence="18 19">CPUsv</strain>
    </source>
</reference>
<evidence type="ECO:0000256" key="6">
    <source>
        <dbReference type="ARBA" id="ARBA00022532"/>
    </source>
</evidence>